<organism evidence="15 16">
    <name type="scientific">Citricoccus muralis</name>
    <dbReference type="NCBI Taxonomy" id="169134"/>
    <lineage>
        <taxon>Bacteria</taxon>
        <taxon>Bacillati</taxon>
        <taxon>Actinomycetota</taxon>
        <taxon>Actinomycetes</taxon>
        <taxon>Micrococcales</taxon>
        <taxon>Micrococcaceae</taxon>
        <taxon>Citricoccus</taxon>
    </lineage>
</organism>
<keyword evidence="6" id="KW-0808">Transferase</keyword>
<dbReference type="Gene3D" id="3.90.1150.10">
    <property type="entry name" value="Aspartate Aminotransferase, domain 1"/>
    <property type="match status" value="1"/>
</dbReference>
<evidence type="ECO:0000256" key="3">
    <source>
        <dbReference type="ARBA" id="ARBA00010008"/>
    </source>
</evidence>
<dbReference type="Pfam" id="PF00155">
    <property type="entry name" value="Aminotran_1_2"/>
    <property type="match status" value="1"/>
</dbReference>
<dbReference type="SUPFAM" id="SSF53383">
    <property type="entry name" value="PLP-dependent transferases"/>
    <property type="match status" value="1"/>
</dbReference>
<dbReference type="EC" id="2.3.1.47" evidence="5"/>
<dbReference type="PROSITE" id="PS00599">
    <property type="entry name" value="AA_TRANSFER_CLASS_2"/>
    <property type="match status" value="1"/>
</dbReference>
<evidence type="ECO:0000256" key="13">
    <source>
        <dbReference type="SAM" id="MobiDB-lite"/>
    </source>
</evidence>
<dbReference type="EMBL" id="QREH01000001">
    <property type="protein sequence ID" value="REE03228.1"/>
    <property type="molecule type" value="Genomic_DNA"/>
</dbReference>
<keyword evidence="8 12" id="KW-0663">Pyridoxal phosphate</keyword>
<dbReference type="GO" id="GO:0030170">
    <property type="term" value="F:pyridoxal phosphate binding"/>
    <property type="evidence" value="ECO:0007669"/>
    <property type="project" value="InterPro"/>
</dbReference>
<dbReference type="GO" id="GO:0008710">
    <property type="term" value="F:8-amino-7-oxononanoate synthase activity"/>
    <property type="evidence" value="ECO:0007669"/>
    <property type="project" value="UniProtKB-EC"/>
</dbReference>
<feature type="region of interest" description="Disordered" evidence="13">
    <location>
        <begin position="1"/>
        <end position="64"/>
    </location>
</feature>
<dbReference type="GO" id="GO:0009102">
    <property type="term" value="P:biotin biosynthetic process"/>
    <property type="evidence" value="ECO:0007669"/>
    <property type="project" value="UniProtKB-KW"/>
</dbReference>
<evidence type="ECO:0000256" key="10">
    <source>
        <dbReference type="ARBA" id="ARBA00033381"/>
    </source>
</evidence>
<evidence type="ECO:0000313" key="15">
    <source>
        <dbReference type="EMBL" id="REE03228.1"/>
    </source>
</evidence>
<dbReference type="InterPro" id="IPR015422">
    <property type="entry name" value="PyrdxlP-dep_Trfase_small"/>
</dbReference>
<evidence type="ECO:0000256" key="2">
    <source>
        <dbReference type="ARBA" id="ARBA00004746"/>
    </source>
</evidence>
<dbReference type="InterPro" id="IPR050087">
    <property type="entry name" value="AON_synthase_class-II"/>
</dbReference>
<dbReference type="InterPro" id="IPR004839">
    <property type="entry name" value="Aminotransferase_I/II_large"/>
</dbReference>
<sequence>MSTAEAPPTTCQDMPEGAGAGPRDAADAWQGWVGSRARVRRARDGERTDRPLPPGSVDLASNDYLGLSRDPSMARAAARAARTHGTGAGASRVVTGTHPVLPALEQDLARYAGRREALVFSSGYAANQGLLGALGGSGTLLVLDAHAHASLIDGARLSRAEVRTTAHGDLAEVEVALREHRRRNGVRARAAVVVESVYSVLGDTAPLTETARLCAEHGALLVVDEAHTLAAVPGGSAVRAEGLSDAGHVLVTATLSKALGAQGGAVLLGGEGAGAWRDHLLNTARTFLFDTALAPPAAGAARRALALADERRIGRLIANAEVAHRVLAGHPVTADRVERGAGAVHSVRMRSPGGAVRSAEVLRARGIAVGCFRPPSVPDGIARLRITIHADHDRRRLTRALETVAETINREDT</sequence>
<dbReference type="AlphaFoldDB" id="A0A3D9LA43"/>
<name>A0A3D9LA43_9MICC</name>
<protein>
    <recommendedName>
        <fullName evidence="5">8-amino-7-oxononanoate synthase</fullName>
        <ecNumber evidence="5">2.3.1.47</ecNumber>
    </recommendedName>
    <alternativeName>
        <fullName evidence="9">7-keto-8-amino-pelargonic acid synthase</fullName>
    </alternativeName>
    <alternativeName>
        <fullName evidence="10">8-amino-7-ketopelargonate synthase</fullName>
    </alternativeName>
</protein>
<evidence type="ECO:0000256" key="12">
    <source>
        <dbReference type="RuleBase" id="RU003693"/>
    </source>
</evidence>
<proteinExistence type="inferred from homology"/>
<evidence type="ECO:0000256" key="4">
    <source>
        <dbReference type="ARBA" id="ARBA00011738"/>
    </source>
</evidence>
<evidence type="ECO:0000256" key="6">
    <source>
        <dbReference type="ARBA" id="ARBA00022679"/>
    </source>
</evidence>
<evidence type="ECO:0000256" key="9">
    <source>
        <dbReference type="ARBA" id="ARBA00032610"/>
    </source>
</evidence>
<evidence type="ECO:0000256" key="8">
    <source>
        <dbReference type="ARBA" id="ARBA00022898"/>
    </source>
</evidence>
<dbReference type="Proteomes" id="UP000256727">
    <property type="component" value="Unassembled WGS sequence"/>
</dbReference>
<gene>
    <name evidence="15" type="ORF">C8E99_1034</name>
</gene>
<comment type="cofactor">
    <cofactor evidence="1 12">
        <name>pyridoxal 5'-phosphate</name>
        <dbReference type="ChEBI" id="CHEBI:597326"/>
    </cofactor>
</comment>
<comment type="caution">
    <text evidence="15">The sequence shown here is derived from an EMBL/GenBank/DDBJ whole genome shotgun (WGS) entry which is preliminary data.</text>
</comment>
<comment type="subunit">
    <text evidence="4">Homodimer.</text>
</comment>
<evidence type="ECO:0000256" key="11">
    <source>
        <dbReference type="ARBA" id="ARBA00047715"/>
    </source>
</evidence>
<keyword evidence="7" id="KW-0093">Biotin biosynthesis</keyword>
<dbReference type="InterPro" id="IPR001917">
    <property type="entry name" value="Aminotrans_II_pyridoxalP_BS"/>
</dbReference>
<dbReference type="RefSeq" id="WP_245952097.1">
    <property type="nucleotide sequence ID" value="NZ_QREH01000001.1"/>
</dbReference>
<evidence type="ECO:0000259" key="14">
    <source>
        <dbReference type="Pfam" id="PF00155"/>
    </source>
</evidence>
<comment type="pathway">
    <text evidence="2">Cofactor biosynthesis; biotin biosynthesis.</text>
</comment>
<evidence type="ECO:0000256" key="7">
    <source>
        <dbReference type="ARBA" id="ARBA00022756"/>
    </source>
</evidence>
<comment type="catalytic activity">
    <reaction evidence="11">
        <text>6-carboxyhexanoyl-[ACP] + L-alanine + H(+) = (8S)-8-amino-7-oxononanoate + holo-[ACP] + CO2</text>
        <dbReference type="Rhea" id="RHEA:42288"/>
        <dbReference type="Rhea" id="RHEA-COMP:9685"/>
        <dbReference type="Rhea" id="RHEA-COMP:9955"/>
        <dbReference type="ChEBI" id="CHEBI:15378"/>
        <dbReference type="ChEBI" id="CHEBI:16526"/>
        <dbReference type="ChEBI" id="CHEBI:57972"/>
        <dbReference type="ChEBI" id="CHEBI:64479"/>
        <dbReference type="ChEBI" id="CHEBI:78846"/>
        <dbReference type="ChEBI" id="CHEBI:149468"/>
        <dbReference type="EC" id="2.3.1.47"/>
    </reaction>
</comment>
<dbReference type="PANTHER" id="PTHR13693">
    <property type="entry name" value="CLASS II AMINOTRANSFERASE/8-AMINO-7-OXONONANOATE SYNTHASE"/>
    <property type="match status" value="1"/>
</dbReference>
<dbReference type="InterPro" id="IPR015424">
    <property type="entry name" value="PyrdxlP-dep_Trfase"/>
</dbReference>
<dbReference type="Gene3D" id="3.40.640.10">
    <property type="entry name" value="Type I PLP-dependent aspartate aminotransferase-like (Major domain)"/>
    <property type="match status" value="1"/>
</dbReference>
<feature type="domain" description="Aminotransferase class I/classII large" evidence="14">
    <location>
        <begin position="57"/>
        <end position="403"/>
    </location>
</feature>
<accession>A0A3D9LA43</accession>
<keyword evidence="16" id="KW-1185">Reference proteome</keyword>
<evidence type="ECO:0000313" key="16">
    <source>
        <dbReference type="Proteomes" id="UP000256727"/>
    </source>
</evidence>
<dbReference type="PANTHER" id="PTHR13693:SF100">
    <property type="entry name" value="8-AMINO-7-OXONONANOATE SYNTHASE"/>
    <property type="match status" value="1"/>
</dbReference>
<evidence type="ECO:0000256" key="5">
    <source>
        <dbReference type="ARBA" id="ARBA00013187"/>
    </source>
</evidence>
<comment type="similarity">
    <text evidence="3">Belongs to the class-II pyridoxal-phosphate-dependent aminotransferase family. BioF subfamily.</text>
</comment>
<dbReference type="InterPro" id="IPR015421">
    <property type="entry name" value="PyrdxlP-dep_Trfase_major"/>
</dbReference>
<evidence type="ECO:0000256" key="1">
    <source>
        <dbReference type="ARBA" id="ARBA00001933"/>
    </source>
</evidence>
<reference evidence="15 16" key="1">
    <citation type="submission" date="2018-07" db="EMBL/GenBank/DDBJ databases">
        <title>Sequencing the genomes of 1000 actinobacteria strains.</title>
        <authorList>
            <person name="Klenk H.-P."/>
        </authorList>
    </citation>
    <scope>NUCLEOTIDE SEQUENCE [LARGE SCALE GENOMIC DNA]</scope>
    <source>
        <strain evidence="15 16">DSM 14442</strain>
    </source>
</reference>